<keyword evidence="2" id="KW-1185">Reference proteome</keyword>
<proteinExistence type="predicted"/>
<dbReference type="Proteomes" id="UP001177140">
    <property type="component" value="Unassembled WGS sequence"/>
</dbReference>
<dbReference type="PANTHER" id="PTHR47076">
    <property type="entry name" value="NHL DOMAIN PROTEIN"/>
    <property type="match status" value="1"/>
</dbReference>
<name>A0AA41UX94_PAPNU</name>
<evidence type="ECO:0000313" key="1">
    <source>
        <dbReference type="EMBL" id="MCL7023914.1"/>
    </source>
</evidence>
<evidence type="ECO:0008006" key="3">
    <source>
        <dbReference type="Google" id="ProtNLM"/>
    </source>
</evidence>
<evidence type="ECO:0000313" key="2">
    <source>
        <dbReference type="Proteomes" id="UP001177140"/>
    </source>
</evidence>
<organism evidence="1 2">
    <name type="scientific">Papaver nudicaule</name>
    <name type="common">Iceland poppy</name>
    <dbReference type="NCBI Taxonomy" id="74823"/>
    <lineage>
        <taxon>Eukaryota</taxon>
        <taxon>Viridiplantae</taxon>
        <taxon>Streptophyta</taxon>
        <taxon>Embryophyta</taxon>
        <taxon>Tracheophyta</taxon>
        <taxon>Spermatophyta</taxon>
        <taxon>Magnoliopsida</taxon>
        <taxon>Ranunculales</taxon>
        <taxon>Papaveraceae</taxon>
        <taxon>Papaveroideae</taxon>
        <taxon>Papaver</taxon>
    </lineage>
</organism>
<dbReference type="EMBL" id="JAJJMA010028076">
    <property type="protein sequence ID" value="MCL7023914.1"/>
    <property type="molecule type" value="Genomic_DNA"/>
</dbReference>
<accession>A0AA41UX94</accession>
<reference evidence="1" key="1">
    <citation type="submission" date="2022-03" db="EMBL/GenBank/DDBJ databases">
        <title>A functionally conserved STORR gene fusion in Papaver species that diverged 16.8 million years ago.</title>
        <authorList>
            <person name="Catania T."/>
        </authorList>
    </citation>
    <scope>NUCLEOTIDE SEQUENCE</scope>
    <source>
        <strain evidence="1">S-191538</strain>
    </source>
</reference>
<protein>
    <recommendedName>
        <fullName evidence="3">Stress induced protein</fullName>
    </recommendedName>
</protein>
<comment type="caution">
    <text evidence="1">The sequence shown here is derived from an EMBL/GenBank/DDBJ whole genome shotgun (WGS) entry which is preliminary data.</text>
</comment>
<gene>
    <name evidence="1" type="ORF">MKW94_013576</name>
</gene>
<dbReference type="PANTHER" id="PTHR47076:SF1">
    <property type="entry name" value="NHL DOMAIN PROTEIN"/>
    <property type="match status" value="1"/>
</dbReference>
<dbReference type="AlphaFoldDB" id="A0AA41UX94"/>
<sequence>METTTVVPQKKQKFVVEDEVKKRIQGRHEEEEEEGGDDDFEETFGAGRCFGFDLFCFKSNRHSTRDYGMLQQDGQGGDDQFHSNHESNWFVKRGKKLREISELIAGPKWKTFIRKIGYYCNNGKNINRKRMNTVYDAHSYALNFDDGNEEKVFDGHR</sequence>